<dbReference type="InterPro" id="IPR036388">
    <property type="entry name" value="WH-like_DNA-bd_sf"/>
</dbReference>
<evidence type="ECO:0000313" key="7">
    <source>
        <dbReference type="Proteomes" id="UP000295705"/>
    </source>
</evidence>
<evidence type="ECO:0000259" key="4">
    <source>
        <dbReference type="PROSITE" id="PS50042"/>
    </source>
</evidence>
<dbReference type="InterPro" id="IPR018490">
    <property type="entry name" value="cNMP-bd_dom_sf"/>
</dbReference>
<name>A0A4R6VLV6_9PSEU</name>
<dbReference type="Pfam" id="PF13545">
    <property type="entry name" value="HTH_Crp_2"/>
    <property type="match status" value="1"/>
</dbReference>
<dbReference type="SMART" id="SM00419">
    <property type="entry name" value="HTH_CRP"/>
    <property type="match status" value="1"/>
</dbReference>
<dbReference type="AlphaFoldDB" id="A0A4R6VLV6"/>
<dbReference type="OrthoDB" id="892842at2"/>
<protein>
    <submittedName>
        <fullName evidence="6">CRP-like cAMP-binding protein</fullName>
    </submittedName>
</protein>
<dbReference type="GO" id="GO:0005829">
    <property type="term" value="C:cytosol"/>
    <property type="evidence" value="ECO:0007669"/>
    <property type="project" value="TreeGrafter"/>
</dbReference>
<keyword evidence="7" id="KW-1185">Reference proteome</keyword>
<sequence>MTMTAPDRVEQGARAALRHCPQLRSLDPATVDALARAATVRRYAAGEAVFRAGDAGDAMFVLLHGSVVSRLTSSAGDVVDLGAAAVGHGFGYFELLDPGPRTEDAVAVRDSSVLVLPATAVRRALQTNPATLLALAGDLVRIVRLSNRARAGRTFHPVPRRVAGLLLELEHHGDRVDFGGPQTLLAQRLGIARQTLNTALRALAERGLIRLHPGGRGATIDRPALVAYAAGSR</sequence>
<dbReference type="InterPro" id="IPR014710">
    <property type="entry name" value="RmlC-like_jellyroll"/>
</dbReference>
<evidence type="ECO:0000313" key="6">
    <source>
        <dbReference type="EMBL" id="TDQ62889.1"/>
    </source>
</evidence>
<keyword evidence="2" id="KW-0238">DNA-binding</keyword>
<evidence type="ECO:0000256" key="1">
    <source>
        <dbReference type="ARBA" id="ARBA00023015"/>
    </source>
</evidence>
<dbReference type="InterPro" id="IPR050397">
    <property type="entry name" value="Env_Response_Regulators"/>
</dbReference>
<dbReference type="InterPro" id="IPR036390">
    <property type="entry name" value="WH_DNA-bd_sf"/>
</dbReference>
<dbReference type="PROSITE" id="PS51063">
    <property type="entry name" value="HTH_CRP_2"/>
    <property type="match status" value="1"/>
</dbReference>
<proteinExistence type="predicted"/>
<organism evidence="6 7">
    <name type="scientific">Actinomycetospora succinea</name>
    <dbReference type="NCBI Taxonomy" id="663603"/>
    <lineage>
        <taxon>Bacteria</taxon>
        <taxon>Bacillati</taxon>
        <taxon>Actinomycetota</taxon>
        <taxon>Actinomycetes</taxon>
        <taxon>Pseudonocardiales</taxon>
        <taxon>Pseudonocardiaceae</taxon>
        <taxon>Actinomycetospora</taxon>
    </lineage>
</organism>
<gene>
    <name evidence="6" type="ORF">EV188_102546</name>
</gene>
<dbReference type="SMART" id="SM00100">
    <property type="entry name" value="cNMP"/>
    <property type="match status" value="1"/>
</dbReference>
<dbReference type="RefSeq" id="WP_133825893.1">
    <property type="nucleotide sequence ID" value="NZ_BAABHR010000041.1"/>
</dbReference>
<dbReference type="Gene3D" id="2.60.120.10">
    <property type="entry name" value="Jelly Rolls"/>
    <property type="match status" value="1"/>
</dbReference>
<comment type="caution">
    <text evidence="6">The sequence shown here is derived from an EMBL/GenBank/DDBJ whole genome shotgun (WGS) entry which is preliminary data.</text>
</comment>
<dbReference type="PANTHER" id="PTHR24567">
    <property type="entry name" value="CRP FAMILY TRANSCRIPTIONAL REGULATORY PROTEIN"/>
    <property type="match status" value="1"/>
</dbReference>
<dbReference type="CDD" id="cd00038">
    <property type="entry name" value="CAP_ED"/>
    <property type="match status" value="1"/>
</dbReference>
<dbReference type="Proteomes" id="UP000295705">
    <property type="component" value="Unassembled WGS sequence"/>
</dbReference>
<dbReference type="SUPFAM" id="SSF46785">
    <property type="entry name" value="Winged helix' DNA-binding domain"/>
    <property type="match status" value="1"/>
</dbReference>
<dbReference type="Gene3D" id="1.10.10.10">
    <property type="entry name" value="Winged helix-like DNA-binding domain superfamily/Winged helix DNA-binding domain"/>
    <property type="match status" value="1"/>
</dbReference>
<dbReference type="InterPro" id="IPR000595">
    <property type="entry name" value="cNMP-bd_dom"/>
</dbReference>
<keyword evidence="1" id="KW-0805">Transcription regulation</keyword>
<keyword evidence="3" id="KW-0804">Transcription</keyword>
<reference evidence="6 7" key="1">
    <citation type="submission" date="2019-03" db="EMBL/GenBank/DDBJ databases">
        <title>Genomic Encyclopedia of Type Strains, Phase IV (KMG-IV): sequencing the most valuable type-strain genomes for metagenomic binning, comparative biology and taxonomic classification.</title>
        <authorList>
            <person name="Goeker M."/>
        </authorList>
    </citation>
    <scope>NUCLEOTIDE SEQUENCE [LARGE SCALE GENOMIC DNA]</scope>
    <source>
        <strain evidence="6 7">DSM 45775</strain>
    </source>
</reference>
<dbReference type="PROSITE" id="PS50042">
    <property type="entry name" value="CNMP_BINDING_3"/>
    <property type="match status" value="1"/>
</dbReference>
<evidence type="ECO:0000259" key="5">
    <source>
        <dbReference type="PROSITE" id="PS51063"/>
    </source>
</evidence>
<dbReference type="GO" id="GO:0003700">
    <property type="term" value="F:DNA-binding transcription factor activity"/>
    <property type="evidence" value="ECO:0007669"/>
    <property type="project" value="TreeGrafter"/>
</dbReference>
<feature type="domain" description="HTH crp-type" evidence="5">
    <location>
        <begin position="156"/>
        <end position="224"/>
    </location>
</feature>
<evidence type="ECO:0000256" key="2">
    <source>
        <dbReference type="ARBA" id="ARBA00023125"/>
    </source>
</evidence>
<dbReference type="PANTHER" id="PTHR24567:SF74">
    <property type="entry name" value="HTH-TYPE TRANSCRIPTIONAL REGULATOR ARCR"/>
    <property type="match status" value="1"/>
</dbReference>
<dbReference type="InterPro" id="IPR012318">
    <property type="entry name" value="HTH_CRP"/>
</dbReference>
<dbReference type="EMBL" id="SNYO01000002">
    <property type="protein sequence ID" value="TDQ62889.1"/>
    <property type="molecule type" value="Genomic_DNA"/>
</dbReference>
<dbReference type="SUPFAM" id="SSF51206">
    <property type="entry name" value="cAMP-binding domain-like"/>
    <property type="match status" value="1"/>
</dbReference>
<dbReference type="Pfam" id="PF00027">
    <property type="entry name" value="cNMP_binding"/>
    <property type="match status" value="1"/>
</dbReference>
<feature type="domain" description="Cyclic nucleotide-binding" evidence="4">
    <location>
        <begin position="22"/>
        <end position="125"/>
    </location>
</feature>
<dbReference type="GO" id="GO:0003677">
    <property type="term" value="F:DNA binding"/>
    <property type="evidence" value="ECO:0007669"/>
    <property type="project" value="UniProtKB-KW"/>
</dbReference>
<accession>A0A4R6VLV6</accession>
<evidence type="ECO:0000256" key="3">
    <source>
        <dbReference type="ARBA" id="ARBA00023163"/>
    </source>
</evidence>